<comment type="caution">
    <text evidence="2">The sequence shown here is derived from an EMBL/GenBank/DDBJ whole genome shotgun (WGS) entry which is preliminary data.</text>
</comment>
<feature type="chain" id="PRO_5044266570" evidence="1">
    <location>
        <begin position="24"/>
        <end position="148"/>
    </location>
</feature>
<feature type="signal peptide" evidence="1">
    <location>
        <begin position="1"/>
        <end position="23"/>
    </location>
</feature>
<protein>
    <submittedName>
        <fullName evidence="2">Uncharacterized protein</fullName>
    </submittedName>
</protein>
<dbReference type="RefSeq" id="WP_301160372.1">
    <property type="nucleotide sequence ID" value="NZ_JAUHQB010000004.1"/>
</dbReference>
<organism evidence="2 3">
    <name type="scientific">Demequina lignilytica</name>
    <dbReference type="NCBI Taxonomy" id="3051663"/>
    <lineage>
        <taxon>Bacteria</taxon>
        <taxon>Bacillati</taxon>
        <taxon>Actinomycetota</taxon>
        <taxon>Actinomycetes</taxon>
        <taxon>Micrococcales</taxon>
        <taxon>Demequinaceae</taxon>
        <taxon>Demequina</taxon>
    </lineage>
</organism>
<name>A0AB35MHL5_9MICO</name>
<sequence length="148" mass="14816">MVTMRGAGAARGLVALVVAVALAACGGGPAPPVIDEKGAGADGGGDDYGAVEVIDGRVVDQVGGYGEPVEASGSDQLVAPQTVLLSVDTQGGSGVVRVELVRGYVALDATAEPVPPIDLPDEVLRFTVRQRSDGVYVCGVAPCITRAE</sequence>
<gene>
    <name evidence="2" type="ORF">QQ002_06985</name>
</gene>
<dbReference type="AlphaFoldDB" id="A0AB35MHL5"/>
<dbReference type="PROSITE" id="PS51257">
    <property type="entry name" value="PROKAR_LIPOPROTEIN"/>
    <property type="match status" value="1"/>
</dbReference>
<keyword evidence="1" id="KW-0732">Signal</keyword>
<reference evidence="2 3" key="1">
    <citation type="submission" date="2023-06" db="EMBL/GenBank/DDBJ databases">
        <title>SYSU T0a273.</title>
        <authorList>
            <person name="Gao L."/>
            <person name="Fang B.-Z."/>
            <person name="Li W.-J."/>
        </authorList>
    </citation>
    <scope>NUCLEOTIDE SEQUENCE [LARGE SCALE GENOMIC DNA]</scope>
    <source>
        <strain evidence="2 3">SYSU T0a273</strain>
    </source>
</reference>
<proteinExistence type="predicted"/>
<evidence type="ECO:0000256" key="1">
    <source>
        <dbReference type="SAM" id="SignalP"/>
    </source>
</evidence>
<accession>A0AB35MHL5</accession>
<dbReference type="Proteomes" id="UP001172756">
    <property type="component" value="Unassembled WGS sequence"/>
</dbReference>
<evidence type="ECO:0000313" key="2">
    <source>
        <dbReference type="EMBL" id="MDN4483279.1"/>
    </source>
</evidence>
<dbReference type="EMBL" id="JAUHQB010000004">
    <property type="protein sequence ID" value="MDN4483279.1"/>
    <property type="molecule type" value="Genomic_DNA"/>
</dbReference>
<evidence type="ECO:0000313" key="3">
    <source>
        <dbReference type="Proteomes" id="UP001172756"/>
    </source>
</evidence>